<name>A0A0W1B3U3_9BACL</name>
<protein>
    <submittedName>
        <fullName evidence="2">Uncharacterized protein</fullName>
    </submittedName>
</protein>
<dbReference type="RefSeq" id="WP_060622132.1">
    <property type="nucleotide sequence ID" value="NZ_LCZJ02000015.1"/>
</dbReference>
<evidence type="ECO:0000256" key="1">
    <source>
        <dbReference type="SAM" id="Phobius"/>
    </source>
</evidence>
<accession>A0A0W1B3U3</accession>
<keyword evidence="1" id="KW-0472">Membrane</keyword>
<evidence type="ECO:0000313" key="2">
    <source>
        <dbReference type="EMBL" id="KTD88195.1"/>
    </source>
</evidence>
<comment type="caution">
    <text evidence="2">The sequence shown here is derived from an EMBL/GenBank/DDBJ whole genome shotgun (WGS) entry which is preliminary data.</text>
</comment>
<evidence type="ECO:0000313" key="3">
    <source>
        <dbReference type="Proteomes" id="UP000054709"/>
    </source>
</evidence>
<gene>
    <name evidence="2" type="ORF">UQ64_06810</name>
</gene>
<dbReference type="Proteomes" id="UP000054709">
    <property type="component" value="Unassembled WGS sequence"/>
</dbReference>
<feature type="transmembrane region" description="Helical" evidence="1">
    <location>
        <begin position="47"/>
        <end position="65"/>
    </location>
</feature>
<keyword evidence="1" id="KW-0812">Transmembrane</keyword>
<organism evidence="2 3">
    <name type="scientific">Paenibacillus etheri</name>
    <dbReference type="NCBI Taxonomy" id="1306852"/>
    <lineage>
        <taxon>Bacteria</taxon>
        <taxon>Bacillati</taxon>
        <taxon>Bacillota</taxon>
        <taxon>Bacilli</taxon>
        <taxon>Bacillales</taxon>
        <taxon>Paenibacillaceae</taxon>
        <taxon>Paenibacillus</taxon>
    </lineage>
</organism>
<proteinExistence type="predicted"/>
<dbReference type="EMBL" id="LCZJ02000015">
    <property type="protein sequence ID" value="KTD88195.1"/>
    <property type="molecule type" value="Genomic_DNA"/>
</dbReference>
<reference evidence="2 3" key="1">
    <citation type="journal article" date="2015" name="Int. Biodeterior. Biodegradation">
        <title>Physiological and genetic screening methods for the isolation of methyl tert-butyl ether-degrading bacteria for bioremediation purposes.</title>
        <authorList>
            <person name="Guisado I.M."/>
            <person name="Purswani J."/>
            <person name="Gonzalez Lopez J."/>
            <person name="Pozo C."/>
        </authorList>
    </citation>
    <scope>NUCLEOTIDE SEQUENCE [LARGE SCALE GENOMIC DNA]</scope>
    <source>
        <strain evidence="2 3">SH7</strain>
    </source>
</reference>
<keyword evidence="1" id="KW-1133">Transmembrane helix</keyword>
<keyword evidence="3" id="KW-1185">Reference proteome</keyword>
<sequence>MNLTELSQYTNEIGGRLGEIGDKTGKGLSEISGQIFNLRNALENTNTLLIILIVLFAINIVINFFKKK</sequence>
<dbReference type="AlphaFoldDB" id="A0A0W1B3U3"/>